<dbReference type="AlphaFoldDB" id="A0A6A4SAQ0"/>
<dbReference type="EMBL" id="VEVO01000018">
    <property type="protein sequence ID" value="KAF0027854.1"/>
    <property type="molecule type" value="Genomic_DNA"/>
</dbReference>
<protein>
    <submittedName>
        <fullName evidence="1">Uncharacterized protein</fullName>
    </submittedName>
</protein>
<accession>A0A6A4SAQ0</accession>
<sequence length="76" mass="9225">MHRKKLEHDTYVLGTIHPFRKTHRSVFGKLRQEFQLVTSDRRVKVPNVSKQSVYHVCSDMIFSVRLWHHRYIFQTS</sequence>
<reference evidence="1 2" key="1">
    <citation type="submission" date="2019-06" db="EMBL/GenBank/DDBJ databases">
        <title>Draft genomes of female and male turbot (Scophthalmus maximus).</title>
        <authorList>
            <person name="Xu H."/>
            <person name="Xu X.-W."/>
            <person name="Shao C."/>
            <person name="Chen S."/>
        </authorList>
    </citation>
    <scope>NUCLEOTIDE SEQUENCE [LARGE SCALE GENOMIC DNA]</scope>
    <source>
        <strain evidence="1">Ysfricsl-2016a</strain>
        <tissue evidence="1">Blood</tissue>
    </source>
</reference>
<evidence type="ECO:0000313" key="2">
    <source>
        <dbReference type="Proteomes" id="UP000438429"/>
    </source>
</evidence>
<evidence type="ECO:0000313" key="1">
    <source>
        <dbReference type="EMBL" id="KAF0027854.1"/>
    </source>
</evidence>
<comment type="caution">
    <text evidence="1">The sequence shown here is derived from an EMBL/GenBank/DDBJ whole genome shotgun (WGS) entry which is preliminary data.</text>
</comment>
<organism evidence="1 2">
    <name type="scientific">Scophthalmus maximus</name>
    <name type="common">Turbot</name>
    <name type="synonym">Psetta maxima</name>
    <dbReference type="NCBI Taxonomy" id="52904"/>
    <lineage>
        <taxon>Eukaryota</taxon>
        <taxon>Metazoa</taxon>
        <taxon>Chordata</taxon>
        <taxon>Craniata</taxon>
        <taxon>Vertebrata</taxon>
        <taxon>Euteleostomi</taxon>
        <taxon>Actinopterygii</taxon>
        <taxon>Neopterygii</taxon>
        <taxon>Teleostei</taxon>
        <taxon>Neoteleostei</taxon>
        <taxon>Acanthomorphata</taxon>
        <taxon>Carangaria</taxon>
        <taxon>Pleuronectiformes</taxon>
        <taxon>Pleuronectoidei</taxon>
        <taxon>Scophthalmidae</taxon>
        <taxon>Scophthalmus</taxon>
    </lineage>
</organism>
<proteinExistence type="predicted"/>
<name>A0A6A4SAQ0_SCOMX</name>
<dbReference type="Proteomes" id="UP000438429">
    <property type="component" value="Unassembled WGS sequence"/>
</dbReference>
<gene>
    <name evidence="1" type="ORF">F2P81_020595</name>
</gene>